<dbReference type="InterPro" id="IPR014048">
    <property type="entry name" value="MethylDNA_cys_MeTrfase_DNA-bd"/>
</dbReference>
<accession>A0A6J4VXD9</accession>
<dbReference type="CDD" id="cd06445">
    <property type="entry name" value="ATase"/>
    <property type="match status" value="1"/>
</dbReference>
<dbReference type="GO" id="GO:0003824">
    <property type="term" value="F:catalytic activity"/>
    <property type="evidence" value="ECO:0007669"/>
    <property type="project" value="InterPro"/>
</dbReference>
<dbReference type="PANTHER" id="PTHR42942:SF1">
    <property type="entry name" value="ALKYLTRANSFERASE-LIKE PROTEIN 1"/>
    <property type="match status" value="1"/>
</dbReference>
<name>A0A6J4VXD9_9BACT</name>
<reference evidence="3" key="1">
    <citation type="submission" date="2020-02" db="EMBL/GenBank/DDBJ databases">
        <authorList>
            <person name="Meier V. D."/>
        </authorList>
    </citation>
    <scope>NUCLEOTIDE SEQUENCE</scope>
    <source>
        <strain evidence="3">AVDCRST_MAG18</strain>
    </source>
</reference>
<dbReference type="GO" id="GO:0006281">
    <property type="term" value="P:DNA repair"/>
    <property type="evidence" value="ECO:0007669"/>
    <property type="project" value="InterPro"/>
</dbReference>
<proteinExistence type="predicted"/>
<gene>
    <name evidence="3" type="ORF">AVDCRST_MAG18-4340</name>
</gene>
<dbReference type="PANTHER" id="PTHR42942">
    <property type="entry name" value="6-O-METHYLGUANINE DNA METHYLTRANSFERASE"/>
    <property type="match status" value="1"/>
</dbReference>
<evidence type="ECO:0000259" key="2">
    <source>
        <dbReference type="Pfam" id="PF01035"/>
    </source>
</evidence>
<dbReference type="InterPro" id="IPR052520">
    <property type="entry name" value="ATL_DNA_repair"/>
</dbReference>
<organism evidence="3">
    <name type="scientific">uncultured Thermomicrobiales bacterium</name>
    <dbReference type="NCBI Taxonomy" id="1645740"/>
    <lineage>
        <taxon>Bacteria</taxon>
        <taxon>Pseudomonadati</taxon>
        <taxon>Thermomicrobiota</taxon>
        <taxon>Thermomicrobia</taxon>
        <taxon>Thermomicrobiales</taxon>
        <taxon>environmental samples</taxon>
    </lineage>
</organism>
<protein>
    <recommendedName>
        <fullName evidence="2">Methylated-DNA-[protein]-cysteine S-methyltransferase DNA binding domain-containing protein</fullName>
    </recommendedName>
</protein>
<dbReference type="AlphaFoldDB" id="A0A6J4VXD9"/>
<feature type="domain" description="Methylated-DNA-[protein]-cysteine S-methyltransferase DNA binding" evidence="2">
    <location>
        <begin position="13"/>
        <end position="92"/>
    </location>
</feature>
<dbReference type="InterPro" id="IPR036217">
    <property type="entry name" value="MethylDNA_cys_MeTrfase_DNAb"/>
</dbReference>
<sequence>MAITTEDAAALCARVYALVRACPPGRVTTYGAIGKALGHPRGARMIGWIMNETPNRLVIPAQRVISKDGTLTGGWAFGGVEAMRGLLEGEGVGFDERGRALMKVHEWDPTRDLAPDELGRLLADAPGALAVEPSAQLLRLLNRDAASPFSQPTARS</sequence>
<dbReference type="EMBL" id="CADCWN010000347">
    <property type="protein sequence ID" value="CAA9588299.1"/>
    <property type="molecule type" value="Genomic_DNA"/>
</dbReference>
<evidence type="ECO:0000256" key="1">
    <source>
        <dbReference type="ARBA" id="ARBA00022763"/>
    </source>
</evidence>
<evidence type="ECO:0000313" key="3">
    <source>
        <dbReference type="EMBL" id="CAA9588299.1"/>
    </source>
</evidence>
<keyword evidence="1" id="KW-0227">DNA damage</keyword>
<dbReference type="SUPFAM" id="SSF46767">
    <property type="entry name" value="Methylated DNA-protein cysteine methyltransferase, C-terminal domain"/>
    <property type="match status" value="1"/>
</dbReference>
<dbReference type="Gene3D" id="1.10.10.10">
    <property type="entry name" value="Winged helix-like DNA-binding domain superfamily/Winged helix DNA-binding domain"/>
    <property type="match status" value="1"/>
</dbReference>
<dbReference type="Pfam" id="PF01035">
    <property type="entry name" value="DNA_binding_1"/>
    <property type="match status" value="1"/>
</dbReference>
<dbReference type="InterPro" id="IPR036388">
    <property type="entry name" value="WH-like_DNA-bd_sf"/>
</dbReference>